<keyword evidence="6 10" id="KW-0862">Zinc</keyword>
<evidence type="ECO:0000256" key="3">
    <source>
        <dbReference type="ARBA" id="ARBA00023157"/>
    </source>
</evidence>
<evidence type="ECO:0000256" key="8">
    <source>
        <dbReference type="PIRSR" id="PIRSR601548-8"/>
    </source>
</evidence>
<keyword evidence="10" id="KW-0121">Carboxypeptidase</keyword>
<keyword evidence="6 10" id="KW-0479">Metal-binding</keyword>
<sequence>MRLQLLLSLFLVVHLVVSQKLKEPASNLRDQEDEQSAEEDTEDAPFEFTEEAAFHDMHQSTPSAEGKMEKTPIEPENPTEHSKISHEVDSHEPTPAPAQIDTHTMEEHDSHSHIHGHSIHDGEISSQIKSKEESKKEMKSKSEPKEESEEGNEEDEGEVEYEVPEEEQVHRETVTTRMPMKSMDKNEAMFREELAVRPPNESLEQRPEIAPITAPTPLPEPAIKFDNINDEDYGENEAESTKPDAVDNEVIEQLVNKFLNTGSTTDQKGSAPKFVNKEAQKLLGSSPYWSDKGVKAIGSIKDSDEAEKWLDGYYKEAQKVLYQVTTAGWRYFTSISSNSRKSLAEAQDVMSRFVHSTSMQAKQFDAAAMPEEMKKQLHYVSFEGMSALKEKDHQAFTSAQDHINQQISETLTCEKGMKAPCTLKKIDISAIFNSENDADHLKYLWGAFVRNVARLKPHYKKILDLSNTAAQLNGFSDGGAMWRSAFDLSTKNSPPKFDLKQQMQQIYEKILPLYKQLHAYIRRQISGIYKNPIGLTKDQTIPAHLFGSTEGGDWSFHYESTKPNSEEDQIAEEIIENMQMQNYTSKTMFIKAYRYFKSVGFPPLPKSFWTNSVFQRVWSKDMLCEPAAAFDMRDGEDFRVKACSQIGEPDFKLAHSLLAQVYYQFLYRKQPLAFRESASPAINEAIANVFLHLASNPNYLYSQKLVSAESLQVKESTIINRLYREALDNVAKIPFALTADTWRYEILEGNTSDHQWNEKWWKLRETLEGVRPPEDKFLPAHIDAFIHTQISQVHSPAVRNLIGYVAQFQILKSLCPPETELAEGCILSEDTTMRLREMMEMGSSIDWLKALEMLTGKAELDATPLLEYYKPLIGWLENANEISQVYIGWDGEGTRFNNDEIPEMMSNGKISSGILSQDRVAFPGGDCTNGEECLLDSHCDGKECICNDGLFTLKFDNTVSCVATDPRKSGFMDENGEPIGVGLVPSETTTAEPPKQNLTTTTVTTKMMTTRTSTTLSFFWVIISIALARLL</sequence>
<evidence type="ECO:0000256" key="12">
    <source>
        <dbReference type="SAM" id="SignalP"/>
    </source>
</evidence>
<keyword evidence="13" id="KW-1185">Reference proteome</keyword>
<feature type="disulfide bond" evidence="7 9">
    <location>
        <begin position="413"/>
        <end position="421"/>
    </location>
</feature>
<evidence type="ECO:0000256" key="10">
    <source>
        <dbReference type="RuleBase" id="RU361144"/>
    </source>
</evidence>
<reference evidence="14" key="1">
    <citation type="submission" date="2024-02" db="UniProtKB">
        <authorList>
            <consortium name="WormBaseParasite"/>
        </authorList>
    </citation>
    <scope>IDENTIFICATION</scope>
</reference>
<dbReference type="PANTHER" id="PTHR10514:SF27">
    <property type="entry name" value="ANGIOTENSIN-CONVERTING ENZYME"/>
    <property type="match status" value="1"/>
</dbReference>
<comment type="similarity">
    <text evidence="1 9 10">Belongs to the peptidase M2 family.</text>
</comment>
<keyword evidence="10" id="KW-0482">Metalloprotease</keyword>
<evidence type="ECO:0000256" key="5">
    <source>
        <dbReference type="PIRSR" id="PIRSR601548-2"/>
    </source>
</evidence>
<dbReference type="PRINTS" id="PR00791">
    <property type="entry name" value="PEPDIPTASEA"/>
</dbReference>
<evidence type="ECO:0000256" key="11">
    <source>
        <dbReference type="SAM" id="MobiDB-lite"/>
    </source>
</evidence>
<dbReference type="GO" id="GO:0016020">
    <property type="term" value="C:membrane"/>
    <property type="evidence" value="ECO:0007669"/>
    <property type="project" value="InterPro"/>
</dbReference>
<evidence type="ECO:0000256" key="1">
    <source>
        <dbReference type="ARBA" id="ARBA00008139"/>
    </source>
</evidence>
<keyword evidence="10" id="KW-0378">Hydrolase</keyword>
<keyword evidence="4 10" id="KW-0325">Glycoprotein</keyword>
<feature type="binding site" evidence="5">
    <location>
        <position position="799"/>
    </location>
    <ligand>
        <name>chloride</name>
        <dbReference type="ChEBI" id="CHEBI:17996"/>
        <label>1</label>
    </ligand>
</feature>
<accession>A0AAF3FSC9</accession>
<evidence type="ECO:0000313" key="13">
    <source>
        <dbReference type="Proteomes" id="UP000887575"/>
    </source>
</evidence>
<comment type="cofactor">
    <cofactor evidence="10">
        <name>Zn(2+)</name>
        <dbReference type="ChEBI" id="CHEBI:29105"/>
    </cofactor>
    <text evidence="10">Binds 1 zinc ion per subunit.</text>
</comment>
<dbReference type="InterPro" id="IPR001548">
    <property type="entry name" value="Peptidase_M2"/>
</dbReference>
<feature type="region of interest" description="Disordered" evidence="11">
    <location>
        <begin position="22"/>
        <end position="175"/>
    </location>
</feature>
<dbReference type="SUPFAM" id="SSF55486">
    <property type="entry name" value="Metalloproteases ('zincins'), catalytic domain"/>
    <property type="match status" value="1"/>
</dbReference>
<dbReference type="PROSITE" id="PS52011">
    <property type="entry name" value="PEPTIDASE_M2"/>
    <property type="match status" value="1"/>
</dbReference>
<dbReference type="EC" id="3.4.-.-" evidence="10"/>
<feature type="compositionally biased region" description="Acidic residues" evidence="11">
    <location>
        <begin position="31"/>
        <end position="50"/>
    </location>
</feature>
<dbReference type="PANTHER" id="PTHR10514">
    <property type="entry name" value="ANGIOTENSIN-CONVERTING ENZYME"/>
    <property type="match status" value="1"/>
</dbReference>
<dbReference type="GO" id="GO:0046872">
    <property type="term" value="F:metal ion binding"/>
    <property type="evidence" value="ECO:0007669"/>
    <property type="project" value="UniProtKB-KW"/>
</dbReference>
<name>A0AAF3FSC9_9BILA</name>
<keyword evidence="2 12" id="KW-0732">Signal</keyword>
<keyword evidence="10" id="KW-0645">Protease</keyword>
<proteinExistence type="inferred from homology"/>
<organism evidence="13 14">
    <name type="scientific">Mesorhabditis belari</name>
    <dbReference type="NCBI Taxonomy" id="2138241"/>
    <lineage>
        <taxon>Eukaryota</taxon>
        <taxon>Metazoa</taxon>
        <taxon>Ecdysozoa</taxon>
        <taxon>Nematoda</taxon>
        <taxon>Chromadorea</taxon>
        <taxon>Rhabditida</taxon>
        <taxon>Rhabditina</taxon>
        <taxon>Rhabditomorpha</taxon>
        <taxon>Rhabditoidea</taxon>
        <taxon>Rhabditidae</taxon>
        <taxon>Mesorhabditinae</taxon>
        <taxon>Mesorhabditis</taxon>
    </lineage>
</organism>
<keyword evidence="3 7" id="KW-1015">Disulfide bond</keyword>
<dbReference type="AlphaFoldDB" id="A0AAF3FSC9"/>
<dbReference type="CDD" id="cd06461">
    <property type="entry name" value="M2_ACE"/>
    <property type="match status" value="1"/>
</dbReference>
<dbReference type="GO" id="GO:0004180">
    <property type="term" value="F:carboxypeptidase activity"/>
    <property type="evidence" value="ECO:0007669"/>
    <property type="project" value="UniProtKB-KW"/>
</dbReference>
<dbReference type="Pfam" id="PF01401">
    <property type="entry name" value="Peptidase_M2"/>
    <property type="match status" value="1"/>
</dbReference>
<dbReference type="GO" id="GO:0006508">
    <property type="term" value="P:proteolysis"/>
    <property type="evidence" value="ECO:0007669"/>
    <property type="project" value="UniProtKB-KW"/>
</dbReference>
<feature type="chain" id="PRO_5042283235" description="Angiotensin-converting enzyme" evidence="12">
    <location>
        <begin position="19"/>
        <end position="1031"/>
    </location>
</feature>
<feature type="binding site" evidence="8">
    <location>
        <position position="684"/>
    </location>
    <ligand>
        <name>Zn(2+)</name>
        <dbReference type="ChEBI" id="CHEBI:29105"/>
        <label>2</label>
        <note>catalytic</note>
    </ligand>
</feature>
<feature type="compositionally biased region" description="Acidic residues" evidence="11">
    <location>
        <begin position="146"/>
        <end position="166"/>
    </location>
</feature>
<feature type="disulfide bond" evidence="7">
    <location>
        <begin position="624"/>
        <end position="643"/>
    </location>
</feature>
<evidence type="ECO:0000256" key="2">
    <source>
        <dbReference type="ARBA" id="ARBA00022729"/>
    </source>
</evidence>
<feature type="compositionally biased region" description="Basic and acidic residues" evidence="11">
    <location>
        <begin position="103"/>
        <end position="145"/>
    </location>
</feature>
<evidence type="ECO:0000256" key="6">
    <source>
        <dbReference type="PIRSR" id="PIRSR601548-3"/>
    </source>
</evidence>
<evidence type="ECO:0000256" key="9">
    <source>
        <dbReference type="PROSITE-ProRule" id="PRU01355"/>
    </source>
</evidence>
<evidence type="ECO:0000256" key="7">
    <source>
        <dbReference type="PIRSR" id="PIRSR601548-4"/>
    </source>
</evidence>
<comment type="caution">
    <text evidence="9">Lacks conserved residue(s) required for the propagation of feature annotation.</text>
</comment>
<evidence type="ECO:0000256" key="4">
    <source>
        <dbReference type="ARBA" id="ARBA00023180"/>
    </source>
</evidence>
<dbReference type="WBParaSite" id="MBELARI_LOCUS9023">
    <property type="protein sequence ID" value="MBELARI_LOCUS9023"/>
    <property type="gene ID" value="MBELARI_LOCUS9023"/>
</dbReference>
<evidence type="ECO:0000313" key="14">
    <source>
        <dbReference type="WBParaSite" id="MBELARI_LOCUS9023"/>
    </source>
</evidence>
<dbReference type="Proteomes" id="UP000887575">
    <property type="component" value="Unassembled WGS sequence"/>
</dbReference>
<dbReference type="GO" id="GO:0008241">
    <property type="term" value="F:peptidyl-dipeptidase activity"/>
    <property type="evidence" value="ECO:0007669"/>
    <property type="project" value="InterPro"/>
</dbReference>
<feature type="signal peptide" evidence="12">
    <location>
        <begin position="1"/>
        <end position="18"/>
    </location>
</feature>
<dbReference type="GO" id="GO:0008237">
    <property type="term" value="F:metallopeptidase activity"/>
    <property type="evidence" value="ECO:0007669"/>
    <property type="project" value="UniProtKB-KW"/>
</dbReference>
<feature type="compositionally biased region" description="Basic and acidic residues" evidence="11">
    <location>
        <begin position="66"/>
        <end position="92"/>
    </location>
</feature>
<feature type="binding site" evidence="6">
    <location>
        <position position="684"/>
    </location>
    <ligand>
        <name>Zn(2+)</name>
        <dbReference type="ChEBI" id="CHEBI:29105"/>
        <label>1</label>
        <note>catalytic</note>
    </ligand>
</feature>
<protein>
    <recommendedName>
        <fullName evidence="10">Angiotensin-converting enzyme</fullName>
        <ecNumber evidence="10">3.4.-.-</ecNumber>
    </recommendedName>
</protein>